<comment type="subcellular location">
    <subcellularLocation>
        <location evidence="1">Secreted</location>
    </subcellularLocation>
</comment>
<keyword evidence="7" id="KW-1185">Reference proteome</keyword>
<evidence type="ECO:0000313" key="6">
    <source>
        <dbReference type="EMBL" id="QHS63806.1"/>
    </source>
</evidence>
<accession>A0A6B9ZPD7</accession>
<organism evidence="6 7">
    <name type="scientific">Chitinophaga agri</name>
    <dbReference type="NCBI Taxonomy" id="2703787"/>
    <lineage>
        <taxon>Bacteria</taxon>
        <taxon>Pseudomonadati</taxon>
        <taxon>Bacteroidota</taxon>
        <taxon>Chitinophagia</taxon>
        <taxon>Chitinophagales</taxon>
        <taxon>Chitinophagaceae</taxon>
        <taxon>Chitinophaga</taxon>
    </lineage>
</organism>
<feature type="domain" description="Carbohydrate-binding module family 96" evidence="5">
    <location>
        <begin position="46"/>
        <end position="205"/>
    </location>
</feature>
<evidence type="ECO:0000259" key="5">
    <source>
        <dbReference type="Pfam" id="PF24517"/>
    </source>
</evidence>
<dbReference type="EMBL" id="CP048113">
    <property type="protein sequence ID" value="QHS63806.1"/>
    <property type="molecule type" value="Genomic_DNA"/>
</dbReference>
<evidence type="ECO:0000256" key="3">
    <source>
        <dbReference type="ARBA" id="ARBA00022729"/>
    </source>
</evidence>
<dbReference type="KEGG" id="chih:GWR21_30765"/>
<name>A0A6B9ZPD7_9BACT</name>
<evidence type="ECO:0000256" key="1">
    <source>
        <dbReference type="ARBA" id="ARBA00004613"/>
    </source>
</evidence>
<evidence type="ECO:0000256" key="2">
    <source>
        <dbReference type="ARBA" id="ARBA00022525"/>
    </source>
</evidence>
<protein>
    <submittedName>
        <fullName evidence="6">DNRLRE domain-containing protein</fullName>
    </submittedName>
</protein>
<dbReference type="AlphaFoldDB" id="A0A6B9ZPD7"/>
<dbReference type="GO" id="GO:0005576">
    <property type="term" value="C:extracellular region"/>
    <property type="evidence" value="ECO:0007669"/>
    <property type="project" value="UniProtKB-SubCell"/>
</dbReference>
<feature type="region of interest" description="Disordered" evidence="4">
    <location>
        <begin position="248"/>
        <end position="300"/>
    </location>
</feature>
<keyword evidence="2" id="KW-0964">Secreted</keyword>
<dbReference type="Pfam" id="PF24517">
    <property type="entry name" value="CBM96"/>
    <property type="match status" value="1"/>
</dbReference>
<proteinExistence type="predicted"/>
<dbReference type="NCBIfam" id="NF033679">
    <property type="entry name" value="DNRLRE_dom"/>
    <property type="match status" value="1"/>
</dbReference>
<dbReference type="InterPro" id="IPR055372">
    <property type="entry name" value="CBM96"/>
</dbReference>
<dbReference type="Proteomes" id="UP000476411">
    <property type="component" value="Chromosome"/>
</dbReference>
<evidence type="ECO:0000256" key="4">
    <source>
        <dbReference type="SAM" id="MobiDB-lite"/>
    </source>
</evidence>
<sequence>MRPPVLALGLLLSTLTGYSQTTLTFRPDSCNGKDATVFVKTNLPAWSDKNFGHRDELSASGWTYGGQGGEDGYSRTFIDFTQLRDIPRGTRVSQATLSLYGKESSIFIKQGNTGPNDCFIDRITSPWSEDSVTWNKRPSISFMHQTALQGSRGEAQTWNYHVTVDVTALVQDMIDLPADSSHGFCIRLQKETYYVNLAFASSEYVVSTLRPALTLVFNSCDTVNLAAQASTTKVARTSETEIVSGPLIGNVRMSNGGEGEDLPVPTRVSAKPSEGVKTPETTMGNQQGGPDKKAVKTKKK</sequence>
<keyword evidence="3" id="KW-0732">Signal</keyword>
<reference evidence="6 7" key="1">
    <citation type="submission" date="2020-01" db="EMBL/GenBank/DDBJ databases">
        <title>Complete genome sequence of Chitinophaga sp. H33E-04 isolated from quinoa roots.</title>
        <authorList>
            <person name="Weon H.-Y."/>
            <person name="Lee S.A."/>
        </authorList>
    </citation>
    <scope>NUCLEOTIDE SEQUENCE [LARGE SCALE GENOMIC DNA]</scope>
    <source>
        <strain evidence="6 7">H33E-04</strain>
    </source>
</reference>
<gene>
    <name evidence="6" type="ORF">GWR21_30765</name>
</gene>
<evidence type="ECO:0000313" key="7">
    <source>
        <dbReference type="Proteomes" id="UP000476411"/>
    </source>
</evidence>
<dbReference type="RefSeq" id="WP_162335522.1">
    <property type="nucleotide sequence ID" value="NZ_CP048113.1"/>
</dbReference>